<evidence type="ECO:0000313" key="2">
    <source>
        <dbReference type="Proteomes" id="UP001157502"/>
    </source>
</evidence>
<reference evidence="1" key="1">
    <citation type="submission" date="2021-05" db="EMBL/GenBank/DDBJ databases">
        <authorList>
            <person name="Pan Q."/>
            <person name="Jouanno E."/>
            <person name="Zahm M."/>
            <person name="Klopp C."/>
            <person name="Cabau C."/>
            <person name="Louis A."/>
            <person name="Berthelot C."/>
            <person name="Parey E."/>
            <person name="Roest Crollius H."/>
            <person name="Montfort J."/>
            <person name="Robinson-Rechavi M."/>
            <person name="Bouchez O."/>
            <person name="Lampietro C."/>
            <person name="Lopez Roques C."/>
            <person name="Donnadieu C."/>
            <person name="Postlethwait J."/>
            <person name="Bobe J."/>
            <person name="Dillon D."/>
            <person name="Chandos A."/>
            <person name="von Hippel F."/>
            <person name="Guiguen Y."/>
        </authorList>
    </citation>
    <scope>NUCLEOTIDE SEQUENCE</scope>
    <source>
        <strain evidence="1">YG-Jan2019</strain>
    </source>
</reference>
<gene>
    <name evidence="1" type="ORF">DPEC_G00024940</name>
</gene>
<evidence type="ECO:0000313" key="1">
    <source>
        <dbReference type="EMBL" id="KAJ8015324.1"/>
    </source>
</evidence>
<protein>
    <submittedName>
        <fullName evidence="1">Uncharacterized protein</fullName>
    </submittedName>
</protein>
<sequence length="228" mass="25270">MQVVLGLFVILLGVSYGLESHCNVTEADQCYGSLGGTVYLHLVTDDINDYDIKLIKDPSGKSTDLFKVKNKTVINNVTIKDRSVFTKNTLKITNIEWSDAGEYHLKVDYSNGTSLTMKTFQLSVKGLGGVRDVVTWSLVAVVLVFAVIVAVYCFYRRRTSPQTTGANEKQEPEHSDISFLKKKGKAKKVPEEVEYGQVVVLEGSRSNTVTDRPTGQEDTIYAKIHPGQ</sequence>
<keyword evidence="2" id="KW-1185">Reference proteome</keyword>
<accession>A0ACC2HH34</accession>
<dbReference type="EMBL" id="CM055729">
    <property type="protein sequence ID" value="KAJ8015324.1"/>
    <property type="molecule type" value="Genomic_DNA"/>
</dbReference>
<organism evidence="1 2">
    <name type="scientific">Dallia pectoralis</name>
    <name type="common">Alaska blackfish</name>
    <dbReference type="NCBI Taxonomy" id="75939"/>
    <lineage>
        <taxon>Eukaryota</taxon>
        <taxon>Metazoa</taxon>
        <taxon>Chordata</taxon>
        <taxon>Craniata</taxon>
        <taxon>Vertebrata</taxon>
        <taxon>Euteleostomi</taxon>
        <taxon>Actinopterygii</taxon>
        <taxon>Neopterygii</taxon>
        <taxon>Teleostei</taxon>
        <taxon>Protacanthopterygii</taxon>
        <taxon>Esociformes</taxon>
        <taxon>Umbridae</taxon>
        <taxon>Dallia</taxon>
    </lineage>
</organism>
<name>A0ACC2HH34_DALPE</name>
<dbReference type="Proteomes" id="UP001157502">
    <property type="component" value="Chromosome 2"/>
</dbReference>
<comment type="caution">
    <text evidence="1">The sequence shown here is derived from an EMBL/GenBank/DDBJ whole genome shotgun (WGS) entry which is preliminary data.</text>
</comment>
<proteinExistence type="predicted"/>